<name>A0A9P7ZYW4_MORAP</name>
<dbReference type="EMBL" id="JAIFTL010000304">
    <property type="protein sequence ID" value="KAG9320315.1"/>
    <property type="molecule type" value="Genomic_DNA"/>
</dbReference>
<evidence type="ECO:0000313" key="1">
    <source>
        <dbReference type="EMBL" id="KAG9320315.1"/>
    </source>
</evidence>
<gene>
    <name evidence="1" type="ORF">KVV02_004934</name>
</gene>
<dbReference type="AlphaFoldDB" id="A0A9P7ZYW4"/>
<sequence>MSSFLKFQTPKHLATFQGDYGSRSCKLGIYSGGGFRWTKKDVSIQIGTMLFNQTVKLGNEWTYDLTLNENFEDAITYISIKFGDYTFDKAEFYIGKAAPEIQQTLKQRIERNAHLRIKTSINTGDECCLIL</sequence>
<reference evidence="1" key="1">
    <citation type="submission" date="2021-07" db="EMBL/GenBank/DDBJ databases">
        <title>Draft genome of Mortierella alpina, strain LL118, isolated from an aspen leaf litter sample.</title>
        <authorList>
            <person name="Yang S."/>
            <person name="Vinatzer B.A."/>
        </authorList>
    </citation>
    <scope>NUCLEOTIDE SEQUENCE</scope>
    <source>
        <strain evidence="1">LL118</strain>
    </source>
</reference>
<evidence type="ECO:0000313" key="2">
    <source>
        <dbReference type="Proteomes" id="UP000717515"/>
    </source>
</evidence>
<protein>
    <submittedName>
        <fullName evidence="1">Uncharacterized protein</fullName>
    </submittedName>
</protein>
<accession>A0A9P7ZYW4</accession>
<proteinExistence type="predicted"/>
<organism evidence="1 2">
    <name type="scientific">Mortierella alpina</name>
    <name type="common">Oleaginous fungus</name>
    <name type="synonym">Mortierella renispora</name>
    <dbReference type="NCBI Taxonomy" id="64518"/>
    <lineage>
        <taxon>Eukaryota</taxon>
        <taxon>Fungi</taxon>
        <taxon>Fungi incertae sedis</taxon>
        <taxon>Mucoromycota</taxon>
        <taxon>Mortierellomycotina</taxon>
        <taxon>Mortierellomycetes</taxon>
        <taxon>Mortierellales</taxon>
        <taxon>Mortierellaceae</taxon>
        <taxon>Mortierella</taxon>
    </lineage>
</organism>
<dbReference type="Proteomes" id="UP000717515">
    <property type="component" value="Unassembled WGS sequence"/>
</dbReference>
<comment type="caution">
    <text evidence="1">The sequence shown here is derived from an EMBL/GenBank/DDBJ whole genome shotgun (WGS) entry which is preliminary data.</text>
</comment>